<dbReference type="PANTHER" id="PTHR16779">
    <property type="entry name" value="BETA-1,4-MANNOSYLTRANSFERASE EGH"/>
    <property type="match status" value="1"/>
</dbReference>
<keyword evidence="1" id="KW-0812">Transmembrane</keyword>
<comment type="caution">
    <text evidence="3">The sequence shown here is derived from an EMBL/GenBank/DDBJ whole genome shotgun (WGS) entry which is preliminary data.</text>
</comment>
<evidence type="ECO:0000313" key="4">
    <source>
        <dbReference type="Proteomes" id="UP001195483"/>
    </source>
</evidence>
<reference evidence="3" key="1">
    <citation type="journal article" date="2021" name="Genome Biol. Evol.">
        <title>A High-Quality Reference Genome for a Parasitic Bivalve with Doubly Uniparental Inheritance (Bivalvia: Unionida).</title>
        <authorList>
            <person name="Smith C.H."/>
        </authorList>
    </citation>
    <scope>NUCLEOTIDE SEQUENCE</scope>
    <source>
        <strain evidence="3">CHS0354</strain>
    </source>
</reference>
<protein>
    <recommendedName>
        <fullName evidence="2">Glycosyltransferase 2-like domain-containing protein</fullName>
    </recommendedName>
</protein>
<dbReference type="EMBL" id="JAEAOA010000707">
    <property type="protein sequence ID" value="KAK3609716.1"/>
    <property type="molecule type" value="Genomic_DNA"/>
</dbReference>
<dbReference type="GO" id="GO:0019187">
    <property type="term" value="F:beta-1,4-mannosyltransferase activity"/>
    <property type="evidence" value="ECO:0007669"/>
    <property type="project" value="InterPro"/>
</dbReference>
<accession>A0AAE0TGB6</accession>
<feature type="transmembrane region" description="Helical" evidence="1">
    <location>
        <begin position="54"/>
        <end position="78"/>
    </location>
</feature>
<dbReference type="GO" id="GO:0005737">
    <property type="term" value="C:cytoplasm"/>
    <property type="evidence" value="ECO:0007669"/>
    <property type="project" value="TreeGrafter"/>
</dbReference>
<proteinExistence type="predicted"/>
<dbReference type="AlphaFoldDB" id="A0AAE0TGB6"/>
<feature type="domain" description="Glycosyltransferase 2-like" evidence="2">
    <location>
        <begin position="185"/>
        <end position="386"/>
    </location>
</feature>
<evidence type="ECO:0000313" key="3">
    <source>
        <dbReference type="EMBL" id="KAK3609716.1"/>
    </source>
</evidence>
<evidence type="ECO:0000259" key="2">
    <source>
        <dbReference type="Pfam" id="PF13632"/>
    </source>
</evidence>
<keyword evidence="1" id="KW-1133">Transmembrane helix</keyword>
<dbReference type="InterPro" id="IPR027389">
    <property type="entry name" value="B_mannosylTrfase_Bre-3/Egh"/>
</dbReference>
<feature type="transmembrane region" description="Helical" evidence="1">
    <location>
        <begin position="370"/>
        <end position="390"/>
    </location>
</feature>
<feature type="transmembrane region" description="Helical" evidence="1">
    <location>
        <begin position="12"/>
        <end position="34"/>
    </location>
</feature>
<dbReference type="InterPro" id="IPR001173">
    <property type="entry name" value="Glyco_trans_2-like"/>
</dbReference>
<dbReference type="Proteomes" id="UP001195483">
    <property type="component" value="Unassembled WGS sequence"/>
</dbReference>
<keyword evidence="1" id="KW-0472">Membrane</keyword>
<reference evidence="3" key="2">
    <citation type="journal article" date="2021" name="Genome Biol. Evol.">
        <title>Developing a high-quality reference genome for a parasitic bivalve with doubly uniparental inheritance (Bivalvia: Unionida).</title>
        <authorList>
            <person name="Smith C.H."/>
        </authorList>
    </citation>
    <scope>NUCLEOTIDE SEQUENCE</scope>
    <source>
        <strain evidence="3">CHS0354</strain>
        <tissue evidence="3">Mantle</tissue>
    </source>
</reference>
<dbReference type="Pfam" id="PF13632">
    <property type="entry name" value="Glyco_trans_2_3"/>
    <property type="match status" value="1"/>
</dbReference>
<feature type="transmembrane region" description="Helical" evidence="1">
    <location>
        <begin position="402"/>
        <end position="421"/>
    </location>
</feature>
<name>A0AAE0TGB6_9BIVA</name>
<dbReference type="InterPro" id="IPR029044">
    <property type="entry name" value="Nucleotide-diphossugar_trans"/>
</dbReference>
<gene>
    <name evidence="3" type="ORF">CHS0354_011407</name>
</gene>
<sequence>MRSQSRTRMEKLKHCISITVMVVVMISAAMFNIYYDNDVKNADKEYDTVTARVFYFIILTPFVSFPMVLGNFLGLLWFNPFEEIRRPIVNTATLPRICFRMVTRGIYKDLVLSNLQRNREICVQSELFNCIFEVVSDVYIPGIEDYCRQIVLPNTYNTKRGTLFKARALNFCLEPGVSMVQDNEWIVHLDEETTLSEASIYEGKADIGQGTICYGNGEVVNWLTTLSDSIRVAIDYGLFRFQLAVFHCPFFGFKGSYVVLKQGVEKEVGLDLGPHGSIAEDIYFALLAWNRGFKFDFVLGEMHEKSPFTCMDFIRQRRRWFVGQMFTVLSKEIPISCKIGLLISLACNILMPLSTSIIFIKLYYPFSRPVITNILMGFIVGVIAFMYLFGSAKSIGPRSWNFFKYIAVYCFTLTVVIPVAACMESFATIWGLFSLNSTQFYVIKKDTVEFTKTRSSVLKKKWYE</sequence>
<keyword evidence="4" id="KW-1185">Reference proteome</keyword>
<reference evidence="3" key="3">
    <citation type="submission" date="2023-05" db="EMBL/GenBank/DDBJ databases">
        <authorList>
            <person name="Smith C.H."/>
        </authorList>
    </citation>
    <scope>NUCLEOTIDE SEQUENCE</scope>
    <source>
        <strain evidence="3">CHS0354</strain>
        <tissue evidence="3">Mantle</tissue>
    </source>
</reference>
<feature type="transmembrane region" description="Helical" evidence="1">
    <location>
        <begin position="339"/>
        <end position="364"/>
    </location>
</feature>
<evidence type="ECO:0000256" key="1">
    <source>
        <dbReference type="SAM" id="Phobius"/>
    </source>
</evidence>
<dbReference type="SUPFAM" id="SSF53448">
    <property type="entry name" value="Nucleotide-diphospho-sugar transferases"/>
    <property type="match status" value="1"/>
</dbReference>
<dbReference type="PANTHER" id="PTHR16779:SF1">
    <property type="entry name" value="BETA-1,4-MANNOSYLTRANSFERASE EGH"/>
    <property type="match status" value="1"/>
</dbReference>
<organism evidence="3 4">
    <name type="scientific">Potamilus streckersoni</name>
    <dbReference type="NCBI Taxonomy" id="2493646"/>
    <lineage>
        <taxon>Eukaryota</taxon>
        <taxon>Metazoa</taxon>
        <taxon>Spiralia</taxon>
        <taxon>Lophotrochozoa</taxon>
        <taxon>Mollusca</taxon>
        <taxon>Bivalvia</taxon>
        <taxon>Autobranchia</taxon>
        <taxon>Heteroconchia</taxon>
        <taxon>Palaeoheterodonta</taxon>
        <taxon>Unionida</taxon>
        <taxon>Unionoidea</taxon>
        <taxon>Unionidae</taxon>
        <taxon>Ambleminae</taxon>
        <taxon>Lampsilini</taxon>
        <taxon>Potamilus</taxon>
    </lineage>
</organism>